<keyword evidence="2 6" id="KW-0378">Hydrolase</keyword>
<dbReference type="InterPro" id="IPR050300">
    <property type="entry name" value="GDXG_lipolytic_enzyme"/>
</dbReference>
<gene>
    <name evidence="6" type="ORF">CYLTODRAFT_416453</name>
</gene>
<dbReference type="InterPro" id="IPR033140">
    <property type="entry name" value="Lipase_GDXG_put_SER_AS"/>
</dbReference>
<sequence length="916" mass="102294">MTVSTASSAVHITPVVIKTFLAHGKKKALKYKNGDEAEESRDDIFFDEAFNIVKAFIEMGTKNTVESLQAFTNTHVPAPYWAAVSPLRIPLSCCNRAADLLIDWFDPDELKHIVGGERWWQVRGMDGLDAEWITEKEFIANVEIDKSRKLSDDEEDILKMESLDRVMLYIHGGGYFWGSINTHRYQLIRFARKIKGKVFAVNYRKAPQYPWPCPLQDVLAAYLYLINPPPGALHKAVPPSKIVFAGDSAGGGLALTALTVLRDLGLPQAAAGVLLSPWIDLTHSFPSVMKSTETDIIPPHGFLAKPSPLWPIDLLPGKDGRARESITGPPPKPGHADTLEPTQDRLDAEGDSGDASSQPQKDMLEDNSIPSTDTDDAVLDIDFEPKPPKVLMKDSTAVPLELCAQIQLYAMNEQLTHPLVSPVLQGSLGNLPPLYIMAGDGEVLRDEITYMAHRAAHPKDYPVRKGALESERQRRNAKQFTEPTKVHLQVFDGMCHVLTVFTFTESAKFAYRSIAEFVKHVTDNDEEHLARNPFPELHRPPSDLENEFSEHRTRKKKSFFRRNKREEPLHNASEPQDTGLYKEAVETLANEILADGVPGTNAQEVKETIDPGTATRDVPNVVMIRERVDLHGKTRPMEPKEDMEVLQLPKESICLIKEDPCMRWLKGQEEWDRTFRRAAKRAEKKRIKLRAEAERVLNNAKAQGLITVDHPKTPSRPQRLASHQRSTSDTRVNRTIQEDRRWGPLDLGDESPPPSAIAKRTDTREAIALLKKSIYHTAPITHETVPKLKHSDAIRAAFDPHDDPNRPPKQSVSEQQVYPTMLPWHGVRMWDQLVGYFMRESTRKAADKAASSGKQISSTIKGIVDTASPGGSGTKLPETKIKEQNAYTKDKESNGVRAVGLNGHAGEANGHTDGMA</sequence>
<protein>
    <submittedName>
        <fullName evidence="6">Alpha/beta-hydrolase</fullName>
    </submittedName>
</protein>
<dbReference type="Proteomes" id="UP000054007">
    <property type="component" value="Unassembled WGS sequence"/>
</dbReference>
<feature type="region of interest" description="Disordered" evidence="4">
    <location>
        <begin position="863"/>
        <end position="916"/>
    </location>
</feature>
<proteinExistence type="inferred from homology"/>
<dbReference type="InterPro" id="IPR013094">
    <property type="entry name" value="AB_hydrolase_3"/>
</dbReference>
<dbReference type="AlphaFoldDB" id="A0A0D7BX41"/>
<feature type="domain" description="Alpha/beta hydrolase fold-3" evidence="5">
    <location>
        <begin position="167"/>
        <end position="288"/>
    </location>
</feature>
<dbReference type="InterPro" id="IPR029058">
    <property type="entry name" value="AB_hydrolase_fold"/>
</dbReference>
<evidence type="ECO:0000259" key="5">
    <source>
        <dbReference type="Pfam" id="PF07859"/>
    </source>
</evidence>
<feature type="compositionally biased region" description="Basic and acidic residues" evidence="4">
    <location>
        <begin position="877"/>
        <end position="894"/>
    </location>
</feature>
<dbReference type="InterPro" id="IPR002168">
    <property type="entry name" value="Lipase_GDXG_HIS_AS"/>
</dbReference>
<dbReference type="PROSITE" id="PS01174">
    <property type="entry name" value="LIPASE_GDXG_SER"/>
    <property type="match status" value="1"/>
</dbReference>
<evidence type="ECO:0000256" key="1">
    <source>
        <dbReference type="ARBA" id="ARBA00010515"/>
    </source>
</evidence>
<organism evidence="6 7">
    <name type="scientific">Cylindrobasidium torrendii FP15055 ss-10</name>
    <dbReference type="NCBI Taxonomy" id="1314674"/>
    <lineage>
        <taxon>Eukaryota</taxon>
        <taxon>Fungi</taxon>
        <taxon>Dikarya</taxon>
        <taxon>Basidiomycota</taxon>
        <taxon>Agaricomycotina</taxon>
        <taxon>Agaricomycetes</taxon>
        <taxon>Agaricomycetidae</taxon>
        <taxon>Agaricales</taxon>
        <taxon>Marasmiineae</taxon>
        <taxon>Physalacriaceae</taxon>
        <taxon>Cylindrobasidium</taxon>
    </lineage>
</organism>
<dbReference type="OrthoDB" id="1662883at2759"/>
<accession>A0A0D7BX41</accession>
<feature type="compositionally biased region" description="Basic and acidic residues" evidence="4">
    <location>
        <begin position="726"/>
        <end position="743"/>
    </location>
</feature>
<dbReference type="STRING" id="1314674.A0A0D7BX41"/>
<feature type="active site" evidence="3">
    <location>
        <position position="248"/>
    </location>
</feature>
<dbReference type="EMBL" id="KN880432">
    <property type="protein sequence ID" value="KIY74201.1"/>
    <property type="molecule type" value="Genomic_DNA"/>
</dbReference>
<feature type="region of interest" description="Disordered" evidence="4">
    <location>
        <begin position="708"/>
        <end position="757"/>
    </location>
</feature>
<evidence type="ECO:0000313" key="7">
    <source>
        <dbReference type="Proteomes" id="UP000054007"/>
    </source>
</evidence>
<name>A0A0D7BX41_9AGAR</name>
<dbReference type="SUPFAM" id="SSF53474">
    <property type="entry name" value="alpha/beta-Hydrolases"/>
    <property type="match status" value="1"/>
</dbReference>
<dbReference type="PANTHER" id="PTHR48081:SF5">
    <property type="entry name" value="ALPHA_BETA HYDROLASE FOLD-3 DOMAIN-CONTAINING PROTEIN"/>
    <property type="match status" value="1"/>
</dbReference>
<feature type="region of interest" description="Disordered" evidence="4">
    <location>
        <begin position="314"/>
        <end position="375"/>
    </location>
</feature>
<keyword evidence="7" id="KW-1185">Reference proteome</keyword>
<evidence type="ECO:0000256" key="2">
    <source>
        <dbReference type="ARBA" id="ARBA00022801"/>
    </source>
</evidence>
<evidence type="ECO:0000313" key="6">
    <source>
        <dbReference type="EMBL" id="KIY74201.1"/>
    </source>
</evidence>
<evidence type="ECO:0000256" key="3">
    <source>
        <dbReference type="PROSITE-ProRule" id="PRU10038"/>
    </source>
</evidence>
<evidence type="ECO:0000256" key="4">
    <source>
        <dbReference type="SAM" id="MobiDB-lite"/>
    </source>
</evidence>
<feature type="compositionally biased region" description="Basic residues" evidence="4">
    <location>
        <begin position="552"/>
        <end position="563"/>
    </location>
</feature>
<dbReference type="GO" id="GO:0016787">
    <property type="term" value="F:hydrolase activity"/>
    <property type="evidence" value="ECO:0007669"/>
    <property type="project" value="UniProtKB-KW"/>
</dbReference>
<reference evidence="6 7" key="1">
    <citation type="journal article" date="2015" name="Fungal Genet. Biol.">
        <title>Evolution of novel wood decay mechanisms in Agaricales revealed by the genome sequences of Fistulina hepatica and Cylindrobasidium torrendii.</title>
        <authorList>
            <person name="Floudas D."/>
            <person name="Held B.W."/>
            <person name="Riley R."/>
            <person name="Nagy L.G."/>
            <person name="Koehler G."/>
            <person name="Ransdell A.S."/>
            <person name="Younus H."/>
            <person name="Chow J."/>
            <person name="Chiniquy J."/>
            <person name="Lipzen A."/>
            <person name="Tritt A."/>
            <person name="Sun H."/>
            <person name="Haridas S."/>
            <person name="LaButti K."/>
            <person name="Ohm R.A."/>
            <person name="Kues U."/>
            <person name="Blanchette R.A."/>
            <person name="Grigoriev I.V."/>
            <person name="Minto R.E."/>
            <person name="Hibbett D.S."/>
        </authorList>
    </citation>
    <scope>NUCLEOTIDE SEQUENCE [LARGE SCALE GENOMIC DNA]</scope>
    <source>
        <strain evidence="6 7">FP15055 ss-10</strain>
    </source>
</reference>
<comment type="similarity">
    <text evidence="1">Belongs to the 'GDXG' lipolytic enzyme family.</text>
</comment>
<dbReference type="PANTHER" id="PTHR48081">
    <property type="entry name" value="AB HYDROLASE SUPERFAMILY PROTEIN C4A8.06C"/>
    <property type="match status" value="1"/>
</dbReference>
<feature type="compositionally biased region" description="Basic and acidic residues" evidence="4">
    <location>
        <begin position="334"/>
        <end position="348"/>
    </location>
</feature>
<dbReference type="Gene3D" id="3.40.50.1820">
    <property type="entry name" value="alpha/beta hydrolase"/>
    <property type="match status" value="2"/>
</dbReference>
<dbReference type="Pfam" id="PF07859">
    <property type="entry name" value="Abhydrolase_3"/>
    <property type="match status" value="1"/>
</dbReference>
<feature type="compositionally biased region" description="Basic and acidic residues" evidence="4">
    <location>
        <begin position="530"/>
        <end position="542"/>
    </location>
</feature>
<feature type="region of interest" description="Disordered" evidence="4">
    <location>
        <begin position="530"/>
        <end position="578"/>
    </location>
</feature>
<dbReference type="PROSITE" id="PS01173">
    <property type="entry name" value="LIPASE_GDXG_HIS"/>
    <property type="match status" value="1"/>
</dbReference>